<dbReference type="InParanoid" id="A0A078AKK2"/>
<gene>
    <name evidence="8" type="primary">Contig16900.g18000</name>
    <name evidence="8" type="ORF">STYLEM_10368</name>
</gene>
<evidence type="ECO:0000259" key="7">
    <source>
        <dbReference type="Pfam" id="PF08123"/>
    </source>
</evidence>
<evidence type="ECO:0000256" key="6">
    <source>
        <dbReference type="SAM" id="MobiDB-lite"/>
    </source>
</evidence>
<evidence type="ECO:0000256" key="4">
    <source>
        <dbReference type="ARBA" id="ARBA00029821"/>
    </source>
</evidence>
<feature type="region of interest" description="Disordered" evidence="6">
    <location>
        <begin position="1"/>
        <end position="21"/>
    </location>
</feature>
<dbReference type="Pfam" id="PF08123">
    <property type="entry name" value="DOT1"/>
    <property type="match status" value="1"/>
</dbReference>
<name>A0A078AKK2_STYLE</name>
<dbReference type="GO" id="GO:0140956">
    <property type="term" value="F:histone H3K79 trimethyltransferase activity"/>
    <property type="evidence" value="ECO:0007669"/>
    <property type="project" value="UniProtKB-EC"/>
</dbReference>
<dbReference type="PANTHER" id="PTHR21451">
    <property type="entry name" value="HISTONE H3 METHYLTRANSFERASE"/>
    <property type="match status" value="1"/>
</dbReference>
<keyword evidence="3" id="KW-0156">Chromatin regulator</keyword>
<keyword evidence="9" id="KW-1185">Reference proteome</keyword>
<comment type="catalytic activity">
    <reaction evidence="5">
        <text>L-lysyl(79)-[histone H3] + 3 S-adenosyl-L-methionine = N(6),N(6),N(6)-trimethyl-L-lysyl(79)-[histone H3] + 3 S-adenosyl-L-homocysteine + 3 H(+)</text>
        <dbReference type="Rhea" id="RHEA:60328"/>
        <dbReference type="Rhea" id="RHEA-COMP:15549"/>
        <dbReference type="Rhea" id="RHEA-COMP:15552"/>
        <dbReference type="ChEBI" id="CHEBI:15378"/>
        <dbReference type="ChEBI" id="CHEBI:29969"/>
        <dbReference type="ChEBI" id="CHEBI:57856"/>
        <dbReference type="ChEBI" id="CHEBI:59789"/>
        <dbReference type="ChEBI" id="CHEBI:61961"/>
        <dbReference type="EC" id="2.1.1.360"/>
    </reaction>
</comment>
<protein>
    <recommendedName>
        <fullName evidence="2">Histone-lysine N-methyltransferase, H3 lysine-79 specific</fullName>
        <ecNumber evidence="1">2.1.1.360</ecNumber>
    </recommendedName>
    <alternativeName>
        <fullName evidence="4">Histone H3-K79 methyltransferase</fullName>
    </alternativeName>
</protein>
<sequence>MENNCPTNPQEEDSDQAQDKYFDGSLDGCQDQIIMTYPTKPIIYSTEDKMKQIEDEFNGFINQDDLANISQRNTYFNVVSREFTCELGKEFEAVMQVFLYIKKKYNVFNQPGGKFYDIGSGTGKGVLTGCLMHEFDKCVGIELLENLHKASQQMKEVYETEFKSKYSNDRGELRQIFNYEKVPEFETHQGDILEYDWSDADFVIANSTCFEMTFMNKISQKASSLKVGSWMITLTKKLPSSDPLMTLEDRIDWECLLSIKRIMSWGYATVHIHRKIK</sequence>
<dbReference type="InterPro" id="IPR025789">
    <property type="entry name" value="DOT1_dom"/>
</dbReference>
<reference evidence="8 9" key="1">
    <citation type="submission" date="2014-06" db="EMBL/GenBank/DDBJ databases">
        <authorList>
            <person name="Swart Estienne"/>
        </authorList>
    </citation>
    <scope>NUCLEOTIDE SEQUENCE [LARGE SCALE GENOMIC DNA]</scope>
    <source>
        <strain evidence="8 9">130c</strain>
    </source>
</reference>
<evidence type="ECO:0000256" key="1">
    <source>
        <dbReference type="ARBA" id="ARBA00012190"/>
    </source>
</evidence>
<evidence type="ECO:0000256" key="5">
    <source>
        <dbReference type="ARBA" id="ARBA00047770"/>
    </source>
</evidence>
<proteinExistence type="predicted"/>
<dbReference type="PANTHER" id="PTHR21451:SF19">
    <property type="entry name" value="ACTIVATED IN BLOCKED UNFOLDED PROTEIN RESPONSE"/>
    <property type="match status" value="1"/>
</dbReference>
<accession>A0A078AKK2</accession>
<organism evidence="8 9">
    <name type="scientific">Stylonychia lemnae</name>
    <name type="common">Ciliate</name>
    <dbReference type="NCBI Taxonomy" id="5949"/>
    <lineage>
        <taxon>Eukaryota</taxon>
        <taxon>Sar</taxon>
        <taxon>Alveolata</taxon>
        <taxon>Ciliophora</taxon>
        <taxon>Intramacronucleata</taxon>
        <taxon>Spirotrichea</taxon>
        <taxon>Stichotrichia</taxon>
        <taxon>Sporadotrichida</taxon>
        <taxon>Oxytrichidae</taxon>
        <taxon>Stylonychinae</taxon>
        <taxon>Stylonychia</taxon>
    </lineage>
</organism>
<evidence type="ECO:0000256" key="2">
    <source>
        <dbReference type="ARBA" id="ARBA00020987"/>
    </source>
</evidence>
<dbReference type="InterPro" id="IPR030445">
    <property type="entry name" value="H3-K79_meTrfase"/>
</dbReference>
<dbReference type="GO" id="GO:0051726">
    <property type="term" value="P:regulation of cell cycle"/>
    <property type="evidence" value="ECO:0007669"/>
    <property type="project" value="InterPro"/>
</dbReference>
<dbReference type="SUPFAM" id="SSF53335">
    <property type="entry name" value="S-adenosyl-L-methionine-dependent methyltransferases"/>
    <property type="match status" value="1"/>
</dbReference>
<dbReference type="InterPro" id="IPR029063">
    <property type="entry name" value="SAM-dependent_MTases_sf"/>
</dbReference>
<feature type="domain" description="DOT1" evidence="7">
    <location>
        <begin position="110"/>
        <end position="240"/>
    </location>
</feature>
<dbReference type="Gene3D" id="3.40.50.150">
    <property type="entry name" value="Vaccinia Virus protein VP39"/>
    <property type="match status" value="1"/>
</dbReference>
<evidence type="ECO:0000313" key="8">
    <source>
        <dbReference type="EMBL" id="CDW81353.1"/>
    </source>
</evidence>
<dbReference type="AlphaFoldDB" id="A0A078AKK2"/>
<evidence type="ECO:0000313" key="9">
    <source>
        <dbReference type="Proteomes" id="UP000039865"/>
    </source>
</evidence>
<dbReference type="EMBL" id="CCKQ01009849">
    <property type="protein sequence ID" value="CDW81353.1"/>
    <property type="molecule type" value="Genomic_DNA"/>
</dbReference>
<dbReference type="Proteomes" id="UP000039865">
    <property type="component" value="Unassembled WGS sequence"/>
</dbReference>
<dbReference type="OrthoDB" id="311050at2759"/>
<dbReference type="EC" id="2.1.1.360" evidence="1"/>
<evidence type="ECO:0000256" key="3">
    <source>
        <dbReference type="ARBA" id="ARBA00022853"/>
    </source>
</evidence>